<dbReference type="InterPro" id="IPR043502">
    <property type="entry name" value="DNA/RNA_pol_sf"/>
</dbReference>
<organism evidence="2 3">
    <name type="scientific">Mucuna pruriens</name>
    <name type="common">Velvet bean</name>
    <name type="synonym">Dolichos pruriens</name>
    <dbReference type="NCBI Taxonomy" id="157652"/>
    <lineage>
        <taxon>Eukaryota</taxon>
        <taxon>Viridiplantae</taxon>
        <taxon>Streptophyta</taxon>
        <taxon>Embryophyta</taxon>
        <taxon>Tracheophyta</taxon>
        <taxon>Spermatophyta</taxon>
        <taxon>Magnoliopsida</taxon>
        <taxon>eudicotyledons</taxon>
        <taxon>Gunneridae</taxon>
        <taxon>Pentapetalae</taxon>
        <taxon>rosids</taxon>
        <taxon>fabids</taxon>
        <taxon>Fabales</taxon>
        <taxon>Fabaceae</taxon>
        <taxon>Papilionoideae</taxon>
        <taxon>50 kb inversion clade</taxon>
        <taxon>NPAAA clade</taxon>
        <taxon>indigoferoid/millettioid clade</taxon>
        <taxon>Phaseoleae</taxon>
        <taxon>Mucuna</taxon>
    </lineage>
</organism>
<protein>
    <recommendedName>
        <fullName evidence="4">Reverse transcriptase domain-containing protein</fullName>
    </recommendedName>
</protein>
<reference evidence="2" key="1">
    <citation type="submission" date="2018-05" db="EMBL/GenBank/DDBJ databases">
        <title>Draft genome of Mucuna pruriens seed.</title>
        <authorList>
            <person name="Nnadi N.E."/>
            <person name="Vos R."/>
            <person name="Hasami M.H."/>
            <person name="Devisetty U.K."/>
            <person name="Aguiy J.C."/>
        </authorList>
    </citation>
    <scope>NUCLEOTIDE SEQUENCE [LARGE SCALE GENOMIC DNA]</scope>
    <source>
        <strain evidence="2">JCA_2017</strain>
    </source>
</reference>
<evidence type="ECO:0000256" key="1">
    <source>
        <dbReference type="SAM" id="MobiDB-lite"/>
    </source>
</evidence>
<name>A0A371FL50_MUCPR</name>
<proteinExistence type="predicted"/>
<sequence>MSRSKYLFSSMHHRQLYIRRCNAGLRSLNQRYANISIQVAQIWGSRADRDGNPTCQQERCATLGCARRCSLSDFCVLDMEDEASKKGSALILGQPFFMTIRTKINVYAGTLSMEFGNTSMKFNIFEALKHPAEDHSIFNIDTIDGLVEEYVRMGTSNAYLVDFVEMSNAKSNFSQLTPSTKETSISPQSPTPKLKPLPKHLKYAYMENHQQFSLRVGGEVAECTQEAQERNQLDISRPSKHQPLYLHAQDFIGGGCPTDKVAVVETESNPTGHAGIIYPISDSQWVSSVQVVLNKSGITIVKNRQDKMKTISSDSQGPLPIAIYRPSTGKIHIAPVDQHKTSFTCLFGTFAYTRMSFGLCNDPSTFQRWMINIFSDLFEDYMEIFMDDFTLGVSKSTRQKSILYFLCLNSPLCGRFNLFLGPAGFQQDRSASVQAATKGRRLCLPPILRGRFLGAEEKTHFCTYPPNTELRASVRIDVRHVELYTRSCPKIANRQATACHCLCISDNESN</sequence>
<comment type="caution">
    <text evidence="2">The sequence shown here is derived from an EMBL/GenBank/DDBJ whole genome shotgun (WGS) entry which is preliminary data.</text>
</comment>
<accession>A0A371FL50</accession>
<dbReference type="Gene3D" id="3.10.10.10">
    <property type="entry name" value="HIV Type 1 Reverse Transcriptase, subunit A, domain 1"/>
    <property type="match status" value="1"/>
</dbReference>
<evidence type="ECO:0008006" key="4">
    <source>
        <dbReference type="Google" id="ProtNLM"/>
    </source>
</evidence>
<dbReference type="InterPro" id="IPR053134">
    <property type="entry name" value="RNA-dir_DNA_polymerase"/>
</dbReference>
<dbReference type="AlphaFoldDB" id="A0A371FL50"/>
<gene>
    <name evidence="2" type="ORF">CR513_40667</name>
</gene>
<dbReference type="SUPFAM" id="SSF56672">
    <property type="entry name" value="DNA/RNA polymerases"/>
    <property type="match status" value="1"/>
</dbReference>
<evidence type="ECO:0000313" key="2">
    <source>
        <dbReference type="EMBL" id="RDX78972.1"/>
    </source>
</evidence>
<dbReference type="PANTHER" id="PTHR24559">
    <property type="entry name" value="TRANSPOSON TY3-I GAG-POL POLYPROTEIN"/>
    <property type="match status" value="1"/>
</dbReference>
<dbReference type="Proteomes" id="UP000257109">
    <property type="component" value="Unassembled WGS sequence"/>
</dbReference>
<dbReference type="EMBL" id="QJKJ01008679">
    <property type="protein sequence ID" value="RDX78972.1"/>
    <property type="molecule type" value="Genomic_DNA"/>
</dbReference>
<feature type="non-terminal residue" evidence="2">
    <location>
        <position position="1"/>
    </location>
</feature>
<feature type="region of interest" description="Disordered" evidence="1">
    <location>
        <begin position="174"/>
        <end position="193"/>
    </location>
</feature>
<evidence type="ECO:0000313" key="3">
    <source>
        <dbReference type="Proteomes" id="UP000257109"/>
    </source>
</evidence>
<keyword evidence="3" id="KW-1185">Reference proteome</keyword>
<feature type="compositionally biased region" description="Polar residues" evidence="1">
    <location>
        <begin position="174"/>
        <end position="188"/>
    </location>
</feature>
<dbReference type="PANTHER" id="PTHR24559:SF444">
    <property type="entry name" value="REVERSE TRANSCRIPTASE DOMAIN-CONTAINING PROTEIN"/>
    <property type="match status" value="1"/>
</dbReference>